<dbReference type="InterPro" id="IPR020988">
    <property type="entry name" value="Pept_U32_collagenase"/>
</dbReference>
<dbReference type="SUPFAM" id="SSF51366">
    <property type="entry name" value="Ribulose-phoshate binding barrel"/>
    <property type="match status" value="1"/>
</dbReference>
<dbReference type="InterPro" id="IPR001539">
    <property type="entry name" value="Peptidase_U32"/>
</dbReference>
<dbReference type="KEGG" id="aaf:AURANDRAFT_10173"/>
<evidence type="ECO:0000313" key="3">
    <source>
        <dbReference type="Proteomes" id="UP000002729"/>
    </source>
</evidence>
<feature type="domain" description="Peptidase U32 collagenase" evidence="1">
    <location>
        <begin position="414"/>
        <end position="529"/>
    </location>
</feature>
<dbReference type="InterPro" id="IPR011060">
    <property type="entry name" value="RibuloseP-bd_barrel"/>
</dbReference>
<dbReference type="Proteomes" id="UP000002729">
    <property type="component" value="Unassembled WGS sequence"/>
</dbReference>
<dbReference type="AlphaFoldDB" id="F0Y9G7"/>
<feature type="non-terminal residue" evidence="2">
    <location>
        <position position="1"/>
    </location>
</feature>
<accession>F0Y9G7</accession>
<dbReference type="OrthoDB" id="41632at2759"/>
<keyword evidence="3" id="KW-1185">Reference proteome</keyword>
<dbReference type="OMA" id="ACRLPYG"/>
<dbReference type="InterPro" id="IPR051454">
    <property type="entry name" value="RNA/ubiquinone_mod_enzymes"/>
</dbReference>
<evidence type="ECO:0000259" key="1">
    <source>
        <dbReference type="Pfam" id="PF12392"/>
    </source>
</evidence>
<organism evidence="3">
    <name type="scientific">Aureococcus anophagefferens</name>
    <name type="common">Harmful bloom alga</name>
    <dbReference type="NCBI Taxonomy" id="44056"/>
    <lineage>
        <taxon>Eukaryota</taxon>
        <taxon>Sar</taxon>
        <taxon>Stramenopiles</taxon>
        <taxon>Ochrophyta</taxon>
        <taxon>Pelagophyceae</taxon>
        <taxon>Pelagomonadales</taxon>
        <taxon>Pelagomonadaceae</taxon>
        <taxon>Aureococcus</taxon>
    </lineage>
</organism>
<dbReference type="PANTHER" id="PTHR30217">
    <property type="entry name" value="PEPTIDASE U32 FAMILY"/>
    <property type="match status" value="1"/>
</dbReference>
<sequence length="832" mass="87661">PAAALRKPEVMAPAGGWPQLRAAVANGADAVYFGLSTHSARARATNFDEGAELDDVVAYLRHHEVKGYVALNTLAFDDEFDAVEALIRRCDAAGVDAIIVQDLGVMALAKAVAPGLPVHASTQQSIASADGAEFARARGATRVVVGRELSTAEIAAVVAHTAAEVECFVHGALCVSWSGQCLSSEAWGGRSANRGQCAQACRLPYEVLVDGAGDQADGAATLNYALSPQDLCGLEDVEALTKAGVHCLKIEGRLKDERYVAATTRAYREAVDAAWAKLRGDDADATPTVSRSDLAQVFSRGQSGDVDGLSAGFLRGPRHQSLVVGNAPRHRGVYVGEVLSVAPATKKQGLTLRVRSELEDLKRGDGVVIDGGADHARDEVGGALYDVKQVAGGFDVTFAKAVAARPWVRAGARVWRTADAAVDAKLRGLASSKPLRRTEVDVRVSVDGGELVVEIDDGVRVGAAKTPVVPAQDRPLDEASVAKALGQLGDTPWAPASVDINLGGGAWWCRAADVKDARRRAVESLRALRAPARASARAPPGAARALLERGDGSLLDDGFDESLLEFKVGVAVLVRDLDQCAAAVDYALTTPPSDDFAVDEVVLDFLELKGLREAVAAIRERAPGLNVVVAAPRISLPGEDGALEKLLALGPDALLARSPGQLRYFAGRDVELRGDFSLNAANALTANDLFDDAAALTRLTPAHDLGGAAVARLARRLTPSRRAKLEAVAHQHLPIFHASHCLYARHLSKGDSFENCGHVCERHTIHLRDEAGADHVVLADMGCRNTVFNAQAQSAADALGSWLDAGISRYRVEFVDESPAAVAAVLGAYRDL</sequence>
<dbReference type="RefSeq" id="XP_009037063.1">
    <property type="nucleotide sequence ID" value="XM_009038815.1"/>
</dbReference>
<gene>
    <name evidence="2" type="ORF">AURANDRAFT_10173</name>
</gene>
<reference evidence="2 3" key="1">
    <citation type="journal article" date="2011" name="Proc. Natl. Acad. Sci. U.S.A.">
        <title>Niche of harmful alga Aureococcus anophagefferens revealed through ecogenomics.</title>
        <authorList>
            <person name="Gobler C.J."/>
            <person name="Berry D.L."/>
            <person name="Dyhrman S.T."/>
            <person name="Wilhelm S.W."/>
            <person name="Salamov A."/>
            <person name="Lobanov A.V."/>
            <person name="Zhang Y."/>
            <person name="Collier J.L."/>
            <person name="Wurch L.L."/>
            <person name="Kustka A.B."/>
            <person name="Dill B.D."/>
            <person name="Shah M."/>
            <person name="VerBerkmoes N.C."/>
            <person name="Kuo A."/>
            <person name="Terry A."/>
            <person name="Pangilinan J."/>
            <person name="Lindquist E.A."/>
            <person name="Lucas S."/>
            <person name="Paulsen I.T."/>
            <person name="Hattenrath-Lehmann T.K."/>
            <person name="Talmage S.C."/>
            <person name="Walker E.A."/>
            <person name="Koch F."/>
            <person name="Burson A.M."/>
            <person name="Marcoval M.A."/>
            <person name="Tang Y.Z."/>
            <person name="Lecleir G.R."/>
            <person name="Coyne K.J."/>
            <person name="Berg G.M."/>
            <person name="Bertrand E.M."/>
            <person name="Saito M.A."/>
            <person name="Gladyshev V.N."/>
            <person name="Grigoriev I.V."/>
        </authorList>
    </citation>
    <scope>NUCLEOTIDE SEQUENCE [LARGE SCALE GENOMIC DNA]</scope>
    <source>
        <strain evidence="3">CCMP 1984</strain>
    </source>
</reference>
<dbReference type="PANTHER" id="PTHR30217:SF10">
    <property type="entry name" value="23S RRNA 5-HYDROXYCYTIDINE C2501 SYNTHASE"/>
    <property type="match status" value="1"/>
</dbReference>
<dbReference type="EMBL" id="GL833128">
    <property type="protein sequence ID" value="EGB08342.1"/>
    <property type="molecule type" value="Genomic_DNA"/>
</dbReference>
<dbReference type="Pfam" id="PF12392">
    <property type="entry name" value="DUF3656"/>
    <property type="match status" value="1"/>
</dbReference>
<dbReference type="GeneID" id="20217974"/>
<name>F0Y9G7_AURAN</name>
<dbReference type="Pfam" id="PF01136">
    <property type="entry name" value="Peptidase_U32"/>
    <property type="match status" value="2"/>
</dbReference>
<proteinExistence type="predicted"/>
<feature type="non-terminal residue" evidence="2">
    <location>
        <position position="832"/>
    </location>
</feature>
<protein>
    <recommendedName>
        <fullName evidence="1">Peptidase U32 collagenase domain-containing protein</fullName>
    </recommendedName>
</protein>
<evidence type="ECO:0000313" key="2">
    <source>
        <dbReference type="EMBL" id="EGB08342.1"/>
    </source>
</evidence>
<dbReference type="InParanoid" id="F0Y9G7"/>
<dbReference type="eggNOG" id="ENOG502QVE5">
    <property type="taxonomic scope" value="Eukaryota"/>
</dbReference>